<evidence type="ECO:0000313" key="1">
    <source>
        <dbReference type="EMBL" id="KJL37751.1"/>
    </source>
</evidence>
<dbReference type="AlphaFoldDB" id="A0A0M2GVS5"/>
<evidence type="ECO:0000313" key="2">
    <source>
        <dbReference type="Proteomes" id="UP000033956"/>
    </source>
</evidence>
<protein>
    <submittedName>
        <fullName evidence="1">Uncharacterized protein</fullName>
    </submittedName>
</protein>
<dbReference type="Proteomes" id="UP000033956">
    <property type="component" value="Unassembled WGS sequence"/>
</dbReference>
<keyword evidence="2" id="KW-1185">Reference proteome</keyword>
<organism evidence="1 2">
    <name type="scientific">Microbacterium terrae</name>
    <dbReference type="NCBI Taxonomy" id="69369"/>
    <lineage>
        <taxon>Bacteria</taxon>
        <taxon>Bacillati</taxon>
        <taxon>Actinomycetota</taxon>
        <taxon>Actinomycetes</taxon>
        <taxon>Micrococcales</taxon>
        <taxon>Microbacteriaceae</taxon>
        <taxon>Microbacterium</taxon>
    </lineage>
</organism>
<proteinExistence type="predicted"/>
<reference evidence="1 2" key="1">
    <citation type="submission" date="2015-02" db="EMBL/GenBank/DDBJ databases">
        <title>Draft genome sequences of ten Microbacterium spp. with emphasis on heavy metal contaminated environments.</title>
        <authorList>
            <person name="Corretto E."/>
        </authorList>
    </citation>
    <scope>NUCLEOTIDE SEQUENCE [LARGE SCALE GENOMIC DNA]</scope>
    <source>
        <strain evidence="1 2">DSM 12510</strain>
    </source>
</reference>
<comment type="caution">
    <text evidence="1">The sequence shown here is derived from an EMBL/GenBank/DDBJ whole genome shotgun (WGS) entry which is preliminary data.</text>
</comment>
<name>A0A0M2GVS5_9MICO</name>
<dbReference type="EMBL" id="JYIZ01000057">
    <property type="protein sequence ID" value="KJL37751.1"/>
    <property type="molecule type" value="Genomic_DNA"/>
</dbReference>
<gene>
    <name evidence="1" type="ORF">RS81_03509</name>
</gene>
<dbReference type="PATRIC" id="fig|92835.4.peg.3546"/>
<accession>A0A0M2GVS5</accession>
<sequence length="106" mass="11991">MANNLPKAAQPHSLAELHFPVGGERFRPSVEDVVEFLIRQCGVDHVSGWEEHIYEGRELWRRMQFRAVVRDLPAEAAEILRSDGWTIAAPDGFSDESSGSETLTKW</sequence>